<dbReference type="InterPro" id="IPR005635">
    <property type="entry name" value="Inner_centromere_prot_ARK-bd"/>
</dbReference>
<name>A0A1J4MRB2_9CRYT</name>
<keyword evidence="9" id="KW-1185">Reference proteome</keyword>
<dbReference type="EMBL" id="LRBS01000052">
    <property type="protein sequence ID" value="OII76718.1"/>
    <property type="molecule type" value="Genomic_DNA"/>
</dbReference>
<comment type="subcellular location">
    <subcellularLocation>
        <location evidence="2">Cytoplasm</location>
        <location evidence="2">Cytoskeleton</location>
        <location evidence="2">Spindle</location>
    </subcellularLocation>
    <subcellularLocation>
        <location evidence="1">Nucleus</location>
    </subcellularLocation>
</comment>
<evidence type="ECO:0000313" key="9">
    <source>
        <dbReference type="Proteomes" id="UP000186804"/>
    </source>
</evidence>
<proteinExistence type="inferred from homology"/>
<accession>A0A1J4MRB2</accession>
<comment type="similarity">
    <text evidence="3">Belongs to the INCENP family.</text>
</comment>
<dbReference type="Pfam" id="PF03941">
    <property type="entry name" value="INCENP_ARK-bind"/>
    <property type="match status" value="1"/>
</dbReference>
<dbReference type="RefSeq" id="XP_067068564.1">
    <property type="nucleotide sequence ID" value="XM_067212967.1"/>
</dbReference>
<evidence type="ECO:0000256" key="2">
    <source>
        <dbReference type="ARBA" id="ARBA00004186"/>
    </source>
</evidence>
<evidence type="ECO:0000256" key="1">
    <source>
        <dbReference type="ARBA" id="ARBA00004123"/>
    </source>
</evidence>
<gene>
    <name evidence="8" type="ORF">cand_027390</name>
</gene>
<organism evidence="8 9">
    <name type="scientific">Cryptosporidium andersoni</name>
    <dbReference type="NCBI Taxonomy" id="117008"/>
    <lineage>
        <taxon>Eukaryota</taxon>
        <taxon>Sar</taxon>
        <taxon>Alveolata</taxon>
        <taxon>Apicomplexa</taxon>
        <taxon>Conoidasida</taxon>
        <taxon>Coccidia</taxon>
        <taxon>Eucoccidiorida</taxon>
        <taxon>Eimeriorina</taxon>
        <taxon>Cryptosporidiidae</taxon>
        <taxon>Cryptosporidium</taxon>
    </lineage>
</organism>
<evidence type="ECO:0000259" key="7">
    <source>
        <dbReference type="Pfam" id="PF03941"/>
    </source>
</evidence>
<evidence type="ECO:0000256" key="4">
    <source>
        <dbReference type="ARBA" id="ARBA00022490"/>
    </source>
</evidence>
<sequence length="711" mass="81060">MDPESTYFQRVESGFKKLLNSMDIAKMNSIKRLERITEKLAENIPLCIEKIRNNDGKFDYTIADIDLPNIIIEPNDEYMEHLLKECYMDIMCSEITGYIEDTKSTGTVAIDDTSCNDDTINIEKLLCNKAMELDKNNGNIQVGDYHFSPNAKPTKDEVGFVASMKRLWENKTPKVRNLWQDKKDSLINNDDKSLPNKLVKVDISPLYIGGNMSHIMGNTNNYFDVNIQDNDKEYMDDIEDNVEDDGKGFQSEKSSIVKSICSVSCDRDVTSPGYTNVLTTELSPAQSPPLLVMTPETPVPLVKSIPSTSQRTIQVLDSSAKTECKVNTIEDTNKSIESSNLVNEDSPLPPRPIRRLTNDQISSQEEKVIENMTSNLTENEARQSSQYAGCDVILRDKSIQGEKTPVLSTISEECSRDTKEDIKVEDSDVNNSIGFLRPERISYVKRSGLRSMLHHSAQRINLENNSSTLTNSENLPRNSISCLVKTPPNYKGMNNMKIKKTGDSPCRRYHKRLKLISQKNIEENYELTDSEDDEKKSNGKTTNKCPKKVPLWARSVNWIPQIQKQRHIDPFSIFGDSCMFMDLEDVFQRTWYISTVARDNRIKAWQSDRVSSLNWSDDSLTSDELKRYKLQMGFYIDKSNEVYVTEPCYTPSPNPTTKGAWNHINKQRITNGGTTVIRKALNLSIHRKSNKHLTTQINYVPQNSSFMQQQL</sequence>
<dbReference type="GO" id="GO:0005634">
    <property type="term" value="C:nucleus"/>
    <property type="evidence" value="ECO:0007669"/>
    <property type="project" value="UniProtKB-SubCell"/>
</dbReference>
<dbReference type="OrthoDB" id="339519at2759"/>
<keyword evidence="5" id="KW-0206">Cytoskeleton</keyword>
<feature type="domain" description="Inner centromere protein ARK-binding" evidence="7">
    <location>
        <begin position="528"/>
        <end position="587"/>
    </location>
</feature>
<evidence type="ECO:0000256" key="5">
    <source>
        <dbReference type="ARBA" id="ARBA00023212"/>
    </source>
</evidence>
<reference evidence="8 9" key="1">
    <citation type="submission" date="2016-10" db="EMBL/GenBank/DDBJ databases">
        <title>Reductive evolution of mitochondrial metabolism and differential evolution of invasion-related proteins in Cryptosporidium.</title>
        <authorList>
            <person name="Liu S."/>
            <person name="Roellig D.M."/>
            <person name="Guo Y."/>
            <person name="Li N."/>
            <person name="Frace M.A."/>
            <person name="Tang K."/>
            <person name="Zhang L."/>
            <person name="Feng Y."/>
            <person name="Xiao L."/>
        </authorList>
    </citation>
    <scope>NUCLEOTIDE SEQUENCE [LARGE SCALE GENOMIC DNA]</scope>
    <source>
        <strain evidence="8">30847</strain>
    </source>
</reference>
<dbReference type="Proteomes" id="UP000186804">
    <property type="component" value="Unassembled WGS sequence"/>
</dbReference>
<protein>
    <recommendedName>
        <fullName evidence="7">Inner centromere protein ARK-binding domain-containing protein</fullName>
    </recommendedName>
</protein>
<evidence type="ECO:0000256" key="3">
    <source>
        <dbReference type="ARBA" id="ARBA00010042"/>
    </source>
</evidence>
<dbReference type="GeneID" id="92366923"/>
<keyword evidence="6" id="KW-0539">Nucleus</keyword>
<keyword evidence="4" id="KW-0963">Cytoplasm</keyword>
<evidence type="ECO:0000313" key="8">
    <source>
        <dbReference type="EMBL" id="OII76718.1"/>
    </source>
</evidence>
<comment type="caution">
    <text evidence="8">The sequence shown here is derived from an EMBL/GenBank/DDBJ whole genome shotgun (WGS) entry which is preliminary data.</text>
</comment>
<dbReference type="VEuPathDB" id="CryptoDB:cand_027390"/>
<evidence type="ECO:0000256" key="6">
    <source>
        <dbReference type="ARBA" id="ARBA00023242"/>
    </source>
</evidence>
<dbReference type="AlphaFoldDB" id="A0A1J4MRB2"/>
<dbReference type="GO" id="GO:0005819">
    <property type="term" value="C:spindle"/>
    <property type="evidence" value="ECO:0007669"/>
    <property type="project" value="UniProtKB-SubCell"/>
</dbReference>